<dbReference type="GO" id="GO:0006269">
    <property type="term" value="P:DNA replication, synthesis of primer"/>
    <property type="evidence" value="ECO:0007669"/>
    <property type="project" value="UniProtKB-UniRule"/>
</dbReference>
<accession>A0ABD5PFN3</accession>
<dbReference type="GO" id="GO:0051539">
    <property type="term" value="F:4 iron, 4 sulfur cluster binding"/>
    <property type="evidence" value="ECO:0007669"/>
    <property type="project" value="UniProtKB-KW"/>
</dbReference>
<comment type="function">
    <text evidence="8">Regulatory subunit of DNA primase, an RNA polymerase that catalyzes the synthesis of short RNA molecules used as primers for DNA polymerase during DNA replication. Stabilizes and modulates the activity of the small subunit, increasing the rate of DNA synthesis, and conferring RNA synthesis capability. The DNA polymerase activity may enable DNA primase to also catalyze primer extension after primer synthesis. May also play a role in DNA repair.</text>
</comment>
<dbReference type="PANTHER" id="PTHR10537">
    <property type="entry name" value="DNA PRIMASE LARGE SUBUNIT"/>
    <property type="match status" value="1"/>
</dbReference>
<keyword evidence="6" id="KW-0408">Iron</keyword>
<keyword evidence="2" id="KW-0004">4Fe-4S</keyword>
<dbReference type="AlphaFoldDB" id="A0ABD5PFN3"/>
<protein>
    <recommendedName>
        <fullName evidence="8">DNA primase large subunit PriL</fullName>
    </recommendedName>
</protein>
<dbReference type="HAMAP" id="MF_00701">
    <property type="entry name" value="DNA_primase_lrg_arc"/>
    <property type="match status" value="1"/>
</dbReference>
<evidence type="ECO:0000256" key="2">
    <source>
        <dbReference type="ARBA" id="ARBA00022485"/>
    </source>
</evidence>
<keyword evidence="7" id="KW-0411">Iron-sulfur</keyword>
<dbReference type="GO" id="GO:0046872">
    <property type="term" value="F:metal ion binding"/>
    <property type="evidence" value="ECO:0007669"/>
    <property type="project" value="UniProtKB-KW"/>
</dbReference>
<dbReference type="SUPFAM" id="SSF140914">
    <property type="entry name" value="PriB N-terminal domain-like"/>
    <property type="match status" value="1"/>
</dbReference>
<gene>
    <name evidence="8" type="primary">priL</name>
    <name evidence="11" type="ORF">ACFO0N_17015</name>
</gene>
<evidence type="ECO:0000256" key="5">
    <source>
        <dbReference type="ARBA" id="ARBA00022723"/>
    </source>
</evidence>
<evidence type="ECO:0000256" key="6">
    <source>
        <dbReference type="ARBA" id="ARBA00023004"/>
    </source>
</evidence>
<dbReference type="CDD" id="cd06560">
    <property type="entry name" value="PriL"/>
    <property type="match status" value="1"/>
</dbReference>
<dbReference type="Proteomes" id="UP001595921">
    <property type="component" value="Unassembled WGS sequence"/>
</dbReference>
<organism evidence="11 12">
    <name type="scientific">Halobium salinum</name>
    <dbReference type="NCBI Taxonomy" id="1364940"/>
    <lineage>
        <taxon>Archaea</taxon>
        <taxon>Methanobacteriati</taxon>
        <taxon>Methanobacteriota</taxon>
        <taxon>Stenosarchaea group</taxon>
        <taxon>Halobacteria</taxon>
        <taxon>Halobacteriales</taxon>
        <taxon>Haloferacaceae</taxon>
        <taxon>Halobium</taxon>
    </lineage>
</organism>
<dbReference type="EMBL" id="JBHSDS010000008">
    <property type="protein sequence ID" value="MFC4359647.1"/>
    <property type="molecule type" value="Genomic_DNA"/>
</dbReference>
<evidence type="ECO:0000256" key="1">
    <source>
        <dbReference type="ARBA" id="ARBA00001966"/>
    </source>
</evidence>
<comment type="similarity">
    <text evidence="8">Belongs to the eukaryotic-type primase large subunit family.</text>
</comment>
<feature type="compositionally biased region" description="Acidic residues" evidence="9">
    <location>
        <begin position="383"/>
        <end position="399"/>
    </location>
</feature>
<dbReference type="GO" id="GO:1990077">
    <property type="term" value="C:primosome complex"/>
    <property type="evidence" value="ECO:0007669"/>
    <property type="project" value="UniProtKB-KW"/>
</dbReference>
<comment type="cofactor">
    <cofactor evidence="1">
        <name>[4Fe-4S] cluster</name>
        <dbReference type="ChEBI" id="CHEBI:49883"/>
    </cofactor>
</comment>
<dbReference type="Pfam" id="PF26466">
    <property type="entry name" value="DNA_primase_lrg_N"/>
    <property type="match status" value="1"/>
</dbReference>
<dbReference type="Pfam" id="PF04104">
    <property type="entry name" value="DNA_primase_lrg"/>
    <property type="match status" value="1"/>
</dbReference>
<keyword evidence="3 8" id="KW-0639">Primosome</keyword>
<evidence type="ECO:0000256" key="9">
    <source>
        <dbReference type="SAM" id="MobiDB-lite"/>
    </source>
</evidence>
<feature type="region of interest" description="Disordered" evidence="9">
    <location>
        <begin position="367"/>
        <end position="423"/>
    </location>
</feature>
<evidence type="ECO:0000256" key="4">
    <source>
        <dbReference type="ARBA" id="ARBA00022705"/>
    </source>
</evidence>
<evidence type="ECO:0000313" key="12">
    <source>
        <dbReference type="Proteomes" id="UP001595921"/>
    </source>
</evidence>
<evidence type="ECO:0000259" key="10">
    <source>
        <dbReference type="Pfam" id="PF04104"/>
    </source>
</evidence>
<reference evidence="11 12" key="1">
    <citation type="journal article" date="2019" name="Int. J. Syst. Evol. Microbiol.">
        <title>The Global Catalogue of Microorganisms (GCM) 10K type strain sequencing project: providing services to taxonomists for standard genome sequencing and annotation.</title>
        <authorList>
            <consortium name="The Broad Institute Genomics Platform"/>
            <consortium name="The Broad Institute Genome Sequencing Center for Infectious Disease"/>
            <person name="Wu L."/>
            <person name="Ma J."/>
        </authorList>
    </citation>
    <scope>NUCLEOTIDE SEQUENCE [LARGE SCALE GENOMIC DNA]</scope>
    <source>
        <strain evidence="11 12">CGMCC 1.12553</strain>
    </source>
</reference>
<evidence type="ECO:0000256" key="8">
    <source>
        <dbReference type="HAMAP-Rule" id="MF_00701"/>
    </source>
</evidence>
<keyword evidence="4 8" id="KW-0235">DNA replication</keyword>
<dbReference type="InterPro" id="IPR007238">
    <property type="entry name" value="DNA_primase_lsu_euk/arc"/>
</dbReference>
<name>A0ABD5PFN3_9EURY</name>
<comment type="subunit">
    <text evidence="8">Heterodimer of a small subunit (PriS) and a large subunit (PriL).</text>
</comment>
<keyword evidence="5" id="KW-0479">Metal-binding</keyword>
<dbReference type="RefSeq" id="WP_267621549.1">
    <property type="nucleotide sequence ID" value="NZ_JAODIW010000006.1"/>
</dbReference>
<sequence length="423" mass="46438">MRISQRHARYPFFEVARDAVEAAELSLPSLVAEEAPAVERGRERVERALLAGTVESETPREWSAQDELLSYPIARILVSLLDSEAAVRKYAAAEAETAAERIRADVETGDDGLRSTGNDGVSLDEVLAEFDLAETVVAEGSARAGDTPQWFRVGVGAYLDLQDPNWGDDWRLVNRELAEGRVRVEREELYRLLREAVARRVAEGLPFQVRGTDAGDDLADALEEGLDSLRGLLADRGRIGSIDVVVPDLFPPCMTNLVHRAREEVRLAPHEGFALMAFLTGIGMDTDEILAFCDASSLDREGIRYQIRYLRDERGTQYPPPSCETLAAYGLCHNEDEHWKIASHPLVYYKKRLAAADEDSYTDWRDARQAKTDEAGEGVAADDATDEDALGDDGSDADGDGDRDAAAEAEAVAGADPKQDEQS</sequence>
<keyword evidence="12" id="KW-1185">Reference proteome</keyword>
<comment type="caution">
    <text evidence="11">The sequence shown here is derived from an EMBL/GenBank/DDBJ whole genome shotgun (WGS) entry which is preliminary data.</text>
</comment>
<evidence type="ECO:0000313" key="11">
    <source>
        <dbReference type="EMBL" id="MFC4359647.1"/>
    </source>
</evidence>
<proteinExistence type="inferred from homology"/>
<comment type="caution">
    <text evidence="8">Lacks conserved residue(s) required for the propagation of feature annotation.</text>
</comment>
<dbReference type="InterPro" id="IPR023642">
    <property type="entry name" value="DNA_primase_lsu_PriL"/>
</dbReference>
<dbReference type="InterPro" id="IPR058560">
    <property type="entry name" value="DNA_primase_C"/>
</dbReference>
<evidence type="ECO:0000256" key="3">
    <source>
        <dbReference type="ARBA" id="ARBA00022515"/>
    </source>
</evidence>
<dbReference type="PANTHER" id="PTHR10537:SF3">
    <property type="entry name" value="DNA PRIMASE LARGE SUBUNIT"/>
    <property type="match status" value="1"/>
</dbReference>
<evidence type="ECO:0000256" key="7">
    <source>
        <dbReference type="ARBA" id="ARBA00023014"/>
    </source>
</evidence>
<feature type="domain" description="DNA primase large subunit C-terminal" evidence="10">
    <location>
        <begin position="245"/>
        <end position="336"/>
    </location>
</feature>